<dbReference type="AlphaFoldDB" id="A0A8H7KK52"/>
<sequence length="761" mass="86600">MATQSSMMLTSQNVTLPQIPELFNPNFLDVLVPVSKAEDNLVVTMKVDDALHFPTNSFIARLKSDDRVYNTKSALALNSTGSAILDAFNFLDRWSYDEVNRHLEKAWKEDPALALRLIWNLRSIHDGKNEKELFYRAFGWLYDNHPRTALSNLHMLVSPSCVTSKGKGGGLPHGYWKDLLNILALATCGELSNIAEKATFLHNYSIRKNHRSSTSQKPKKTPEQIKAYQERESVRAQEKKKELRRQFHERLTKKLESDSKYRALYITVARMFAEQIQNDMKVMEELKKADIKEDKQRWSELLRSISLAGKWAPSPSGSHDCVTNISTAICQILFSPDGSRIVGPLPSAAPYLIPNNAENCNILRSFYRRWVLKPLRELIRSPRPLISGEIEMKQTKNQYSRIPSVCMARNKSRFIQHNPNGFGQYIADVENGKKKISGATLLPHELVSEAVRLQEALGKAKNASKFPLVVELKKRLIEQEIQVVNAQWRTLVERMKENGSLENCIAVCDVSSDMGYLNHHDGKRVAEIFPAIGLTLMLASLTKPPFNAGFIAFAGAPEFVSLEDLEKKGLVSVVDMLSRRRWHERRSKVDLQGVFKKLVLSIAKEHKIAKEDMVKRVFVFSDMEFDEDEDKEDEDDSDDHYDDHDDYMEEDDEDGSDWEEDTNDRKTAQDRVEQAYKKAGYDVPEIVYWSLTGSYCWSQTVQVKSDRKGTAIMSGLSPTMLKVFMTGDEVEGSMSKEELTPMGVVKKILNQKSFDGLVVVD</sequence>
<dbReference type="InterPro" id="IPR056690">
    <property type="entry name" value="DUF7788"/>
</dbReference>
<dbReference type="InterPro" id="IPR058580">
    <property type="entry name" value="DUF2828"/>
</dbReference>
<gene>
    <name evidence="4" type="ORF">Agabi119p4_2196</name>
</gene>
<evidence type="ECO:0000313" key="4">
    <source>
        <dbReference type="EMBL" id="KAF7782820.1"/>
    </source>
</evidence>
<dbReference type="PANTHER" id="PTHR31373:SF27">
    <property type="entry name" value="TROVE DOMAIN-CONTAINING PROTEIN"/>
    <property type="match status" value="1"/>
</dbReference>
<dbReference type="InterPro" id="IPR011205">
    <property type="entry name" value="UCP015417_vWA"/>
</dbReference>
<feature type="compositionally biased region" description="Acidic residues" evidence="1">
    <location>
        <begin position="626"/>
        <end position="662"/>
    </location>
</feature>
<name>A0A8H7KK52_AGABI</name>
<evidence type="ECO:0000313" key="5">
    <source>
        <dbReference type="Proteomes" id="UP000629468"/>
    </source>
</evidence>
<evidence type="ECO:0000259" key="2">
    <source>
        <dbReference type="Pfam" id="PF11443"/>
    </source>
</evidence>
<dbReference type="PIRSF" id="PIRSF015417">
    <property type="entry name" value="T31B5_30_vWA"/>
    <property type="match status" value="1"/>
</dbReference>
<reference evidence="4 5" key="1">
    <citation type="journal article" name="Sci. Rep.">
        <title>Telomere-to-telomere assembled and centromere annotated genomes of the two main subspecies of the button mushroom Agaricus bisporus reveal especially polymorphic chromosome ends.</title>
        <authorList>
            <person name="Sonnenberg A.S.M."/>
            <person name="Sedaghat-Telgerd N."/>
            <person name="Lavrijssen B."/>
            <person name="Ohm R.A."/>
            <person name="Hendrickx P.M."/>
            <person name="Scholtmeijer K."/>
            <person name="Baars J.J.P."/>
            <person name="van Peer A."/>
        </authorList>
    </citation>
    <scope>NUCLEOTIDE SEQUENCE [LARGE SCALE GENOMIC DNA]</scope>
    <source>
        <strain evidence="4 5">H119_p4</strain>
    </source>
</reference>
<proteinExistence type="predicted"/>
<evidence type="ECO:0000259" key="3">
    <source>
        <dbReference type="Pfam" id="PF25043"/>
    </source>
</evidence>
<feature type="region of interest" description="Disordered" evidence="1">
    <location>
        <begin position="626"/>
        <end position="667"/>
    </location>
</feature>
<dbReference type="PANTHER" id="PTHR31373">
    <property type="entry name" value="OS06G0652100 PROTEIN"/>
    <property type="match status" value="1"/>
</dbReference>
<feature type="region of interest" description="Disordered" evidence="1">
    <location>
        <begin position="208"/>
        <end position="242"/>
    </location>
</feature>
<dbReference type="Proteomes" id="UP000629468">
    <property type="component" value="Unassembled WGS sequence"/>
</dbReference>
<comment type="caution">
    <text evidence="4">The sequence shown here is derived from an EMBL/GenBank/DDBJ whole genome shotgun (WGS) entry which is preliminary data.</text>
</comment>
<accession>A0A8H7KK52</accession>
<feature type="domain" description="DUF7788" evidence="3">
    <location>
        <begin position="503"/>
        <end position="735"/>
    </location>
</feature>
<dbReference type="Pfam" id="PF11443">
    <property type="entry name" value="DUF2828"/>
    <property type="match status" value="1"/>
</dbReference>
<dbReference type="EMBL" id="JABXXO010000003">
    <property type="protein sequence ID" value="KAF7782820.1"/>
    <property type="molecule type" value="Genomic_DNA"/>
</dbReference>
<feature type="compositionally biased region" description="Basic and acidic residues" evidence="1">
    <location>
        <begin position="220"/>
        <end position="242"/>
    </location>
</feature>
<protein>
    <submittedName>
        <fullName evidence="4">Uncharacterized protein</fullName>
    </submittedName>
</protein>
<organism evidence="4 5">
    <name type="scientific">Agaricus bisporus var. burnettii</name>
    <dbReference type="NCBI Taxonomy" id="192524"/>
    <lineage>
        <taxon>Eukaryota</taxon>
        <taxon>Fungi</taxon>
        <taxon>Dikarya</taxon>
        <taxon>Basidiomycota</taxon>
        <taxon>Agaricomycotina</taxon>
        <taxon>Agaricomycetes</taxon>
        <taxon>Agaricomycetidae</taxon>
        <taxon>Agaricales</taxon>
        <taxon>Agaricineae</taxon>
        <taxon>Agaricaceae</taxon>
        <taxon>Agaricus</taxon>
    </lineage>
</organism>
<feature type="domain" description="DUF2828" evidence="2">
    <location>
        <begin position="73"/>
        <end position="501"/>
    </location>
</feature>
<evidence type="ECO:0000256" key="1">
    <source>
        <dbReference type="SAM" id="MobiDB-lite"/>
    </source>
</evidence>
<dbReference type="Pfam" id="PF25043">
    <property type="entry name" value="DUF7788"/>
    <property type="match status" value="1"/>
</dbReference>